<reference evidence="3" key="1">
    <citation type="submission" date="2022-08" db="EMBL/GenBank/DDBJ databases">
        <authorList>
            <person name="Gutierrez-Valencia J."/>
        </authorList>
    </citation>
    <scope>NUCLEOTIDE SEQUENCE</scope>
</reference>
<organism evidence="3 4">
    <name type="scientific">Linum tenue</name>
    <dbReference type="NCBI Taxonomy" id="586396"/>
    <lineage>
        <taxon>Eukaryota</taxon>
        <taxon>Viridiplantae</taxon>
        <taxon>Streptophyta</taxon>
        <taxon>Embryophyta</taxon>
        <taxon>Tracheophyta</taxon>
        <taxon>Spermatophyta</taxon>
        <taxon>Magnoliopsida</taxon>
        <taxon>eudicotyledons</taxon>
        <taxon>Gunneridae</taxon>
        <taxon>Pentapetalae</taxon>
        <taxon>rosids</taxon>
        <taxon>fabids</taxon>
        <taxon>Malpighiales</taxon>
        <taxon>Linaceae</taxon>
        <taxon>Linum</taxon>
    </lineage>
</organism>
<sequence length="492" mass="53848">MSRPYSDTVKTTDELQISPPAGSVPATSIPLPFFDIFWLIVNPIQRVFFYNLPNCNVSKFRQTILPNLTSCLSLALRYFYPFAARLVSPPRPGKPYILCSDGDSVSLTVAETSLDLDQVSTDLPNDAALLHPLLPKLPPAESKPHDGGGGTTASPILAVKITLFPNSGVCIGFEFLHVAADGSAFNHFVKSWASICRSGGKDLSWVEKSPPCLERSLVHDPRNLKDVIMEQVWNFAEAWQDDDESPPRYRHSGKVRATFVIDREDISRLKAMANRDNREDGKRLPAASAFAVASAMIWTNLIKSLDLEEEEEKAGDDVSGGKIDSYVFPADLRGRLDPQLPATYFGNCIGIKIVSVERRDLLGDDGFVVAAKAIAAGIRGLGGALEEAEKWVTGFGEAFKSGKVVTVAGSPRLRVYETDFGWGRPRKSEPVHIDSSGAVYFSDARDEERGGLEFGLVLRKAEMDAFVALFEQRLNQLRQVGRGDATQIGLGS</sequence>
<dbReference type="Proteomes" id="UP001154282">
    <property type="component" value="Unassembled WGS sequence"/>
</dbReference>
<dbReference type="Gene3D" id="3.30.559.10">
    <property type="entry name" value="Chloramphenicol acetyltransferase-like domain"/>
    <property type="match status" value="2"/>
</dbReference>
<dbReference type="AlphaFoldDB" id="A0AAV0K0X1"/>
<evidence type="ECO:0000256" key="2">
    <source>
        <dbReference type="ARBA" id="ARBA00023315"/>
    </source>
</evidence>
<evidence type="ECO:0000256" key="1">
    <source>
        <dbReference type="ARBA" id="ARBA00022679"/>
    </source>
</evidence>
<comment type="caution">
    <text evidence="3">The sequence shown here is derived from an EMBL/GenBank/DDBJ whole genome shotgun (WGS) entry which is preliminary data.</text>
</comment>
<dbReference type="GO" id="GO:0016747">
    <property type="term" value="F:acyltransferase activity, transferring groups other than amino-acyl groups"/>
    <property type="evidence" value="ECO:0007669"/>
    <property type="project" value="UniProtKB-ARBA"/>
</dbReference>
<keyword evidence="4" id="KW-1185">Reference proteome</keyword>
<accession>A0AAV0K0X1</accession>
<proteinExistence type="predicted"/>
<dbReference type="EMBL" id="CAMGYJ010000005">
    <property type="protein sequence ID" value="CAI0415405.1"/>
    <property type="molecule type" value="Genomic_DNA"/>
</dbReference>
<dbReference type="PANTHER" id="PTHR31625">
    <property type="match status" value="1"/>
</dbReference>
<keyword evidence="2" id="KW-0012">Acyltransferase</keyword>
<dbReference type="Pfam" id="PF02458">
    <property type="entry name" value="Transferase"/>
    <property type="match status" value="1"/>
</dbReference>
<dbReference type="InterPro" id="IPR051504">
    <property type="entry name" value="Plant_metabolite_acyltrans"/>
</dbReference>
<dbReference type="InterPro" id="IPR023213">
    <property type="entry name" value="CAT-like_dom_sf"/>
</dbReference>
<gene>
    <name evidence="3" type="ORF">LITE_LOCUS16623</name>
</gene>
<evidence type="ECO:0000313" key="4">
    <source>
        <dbReference type="Proteomes" id="UP001154282"/>
    </source>
</evidence>
<name>A0AAV0K0X1_9ROSI</name>
<protein>
    <submittedName>
        <fullName evidence="3">Uncharacterized protein</fullName>
    </submittedName>
</protein>
<keyword evidence="1" id="KW-0808">Transferase</keyword>
<evidence type="ECO:0000313" key="3">
    <source>
        <dbReference type="EMBL" id="CAI0415405.1"/>
    </source>
</evidence>